<evidence type="ECO:0000313" key="2">
    <source>
        <dbReference type="EMBL" id="MDQ0159908.1"/>
    </source>
</evidence>
<dbReference type="InterPro" id="IPR000182">
    <property type="entry name" value="GNAT_dom"/>
</dbReference>
<dbReference type="Proteomes" id="UP001224359">
    <property type="component" value="Unassembled WGS sequence"/>
</dbReference>
<accession>A0ABT9VG07</accession>
<dbReference type="PROSITE" id="PS51186">
    <property type="entry name" value="GNAT"/>
    <property type="match status" value="1"/>
</dbReference>
<proteinExistence type="predicted"/>
<organism evidence="2 3">
    <name type="scientific">Alkalibacillus salilacus</name>
    <dbReference type="NCBI Taxonomy" id="284582"/>
    <lineage>
        <taxon>Bacteria</taxon>
        <taxon>Bacillati</taxon>
        <taxon>Bacillota</taxon>
        <taxon>Bacilli</taxon>
        <taxon>Bacillales</taxon>
        <taxon>Bacillaceae</taxon>
        <taxon>Alkalibacillus</taxon>
    </lineage>
</organism>
<reference evidence="2 3" key="1">
    <citation type="submission" date="2023-07" db="EMBL/GenBank/DDBJ databases">
        <title>Genomic Encyclopedia of Type Strains, Phase IV (KMG-IV): sequencing the most valuable type-strain genomes for metagenomic binning, comparative biology and taxonomic classification.</title>
        <authorList>
            <person name="Goeker M."/>
        </authorList>
    </citation>
    <scope>NUCLEOTIDE SEQUENCE [LARGE SCALE GENOMIC DNA]</scope>
    <source>
        <strain evidence="2 3">DSM 16460</strain>
    </source>
</reference>
<dbReference type="InterPro" id="IPR016181">
    <property type="entry name" value="Acyl_CoA_acyltransferase"/>
</dbReference>
<dbReference type="InterPro" id="IPR050276">
    <property type="entry name" value="MshD_Acetyltransferase"/>
</dbReference>
<keyword evidence="3" id="KW-1185">Reference proteome</keyword>
<sequence length="180" mass="20779">MNIRRACVEDAEQIAKVHEQTWIETYQPIIEQDDLQQITSFEHRKIMWETALQTNHHVFVLETLHEEIVGFIAGGKARTDYLEVEGEIYNIYVSPDYQGGGYGKELLRTFVEECETIGYQSLLVWILTDNPNGEFYVRLGARPIEAEQITIGKGTYEETAYGWYDLQKLKQLLASSHSKS</sequence>
<feature type="domain" description="N-acetyltransferase" evidence="1">
    <location>
        <begin position="1"/>
        <end position="170"/>
    </location>
</feature>
<dbReference type="PANTHER" id="PTHR43617:SF30">
    <property type="entry name" value="HISTONE ACETYLTRANSFERASE"/>
    <property type="match status" value="1"/>
</dbReference>
<dbReference type="RefSeq" id="WP_306976743.1">
    <property type="nucleotide sequence ID" value="NZ_JAUSTQ010000007.1"/>
</dbReference>
<dbReference type="EMBL" id="JAUSTQ010000007">
    <property type="protein sequence ID" value="MDQ0159908.1"/>
    <property type="molecule type" value="Genomic_DNA"/>
</dbReference>
<dbReference type="Pfam" id="PF00583">
    <property type="entry name" value="Acetyltransf_1"/>
    <property type="match status" value="1"/>
</dbReference>
<name>A0ABT9VG07_9BACI</name>
<comment type="caution">
    <text evidence="2">The sequence shown here is derived from an EMBL/GenBank/DDBJ whole genome shotgun (WGS) entry which is preliminary data.</text>
</comment>
<dbReference type="PANTHER" id="PTHR43617">
    <property type="entry name" value="L-AMINO ACID N-ACETYLTRANSFERASE"/>
    <property type="match status" value="1"/>
</dbReference>
<dbReference type="Gene3D" id="3.40.630.30">
    <property type="match status" value="1"/>
</dbReference>
<dbReference type="CDD" id="cd04301">
    <property type="entry name" value="NAT_SF"/>
    <property type="match status" value="1"/>
</dbReference>
<evidence type="ECO:0000313" key="3">
    <source>
        <dbReference type="Proteomes" id="UP001224359"/>
    </source>
</evidence>
<evidence type="ECO:0000259" key="1">
    <source>
        <dbReference type="PROSITE" id="PS51186"/>
    </source>
</evidence>
<protein>
    <submittedName>
        <fullName evidence="2">Ribosomal protein S18 acetylase RimI-like enzyme</fullName>
    </submittedName>
</protein>
<gene>
    <name evidence="2" type="ORF">J2S77_001895</name>
</gene>
<dbReference type="SUPFAM" id="SSF55729">
    <property type="entry name" value="Acyl-CoA N-acyltransferases (Nat)"/>
    <property type="match status" value="1"/>
</dbReference>